<reference evidence="1" key="1">
    <citation type="submission" date="2020-11" db="EMBL/GenBank/DDBJ databases">
        <title>Isolation and identification of active actinomycetes.</title>
        <authorList>
            <person name="Yu B."/>
        </authorList>
    </citation>
    <scope>NUCLEOTIDE SEQUENCE</scope>
    <source>
        <strain evidence="1">NEAU-YB345</strain>
    </source>
</reference>
<organism evidence="1 2">
    <name type="scientific">Streptacidiphilus fuscans</name>
    <dbReference type="NCBI Taxonomy" id="2789292"/>
    <lineage>
        <taxon>Bacteria</taxon>
        <taxon>Bacillati</taxon>
        <taxon>Actinomycetota</taxon>
        <taxon>Actinomycetes</taxon>
        <taxon>Kitasatosporales</taxon>
        <taxon>Streptomycetaceae</taxon>
        <taxon>Streptacidiphilus</taxon>
    </lineage>
</organism>
<dbReference type="Proteomes" id="UP000657385">
    <property type="component" value="Unassembled WGS sequence"/>
</dbReference>
<protein>
    <submittedName>
        <fullName evidence="1">Uncharacterized protein</fullName>
    </submittedName>
</protein>
<accession>A0A931BDM2</accession>
<sequence length="448" mass="46614">MEINGGGGAARGLVLLIGGAPGGKRRQPVRPEAALGLLATVPTEALLGSAVPASMLQLADPSDPQLLLAQLQTAAETPGPVLVGLAGQLTADRRRRELHLALAQTTRDNTRYTALPWVWLADQLRQRPPGTTTVLADLVADPEAWAVLQQHGPAALTTGLPLFGQVSPPGTSGDGYAPPYTRALVEQLRRAQPGTRPADLHHIAGHSGLPAETMLLTSEIPAAPSPVATPVPPPVHQQVPAPLPVATAVPVPVPVPVQPRPQPVALPPALPVVHVAVVPAPAPATVPVAQTALVEAARPAAPVADPRADIAAALHAGDHPRAAFLIASWERELLRHQGPRAPELADVADAQAQLALAGGDLGQATGRLIEVARLRMQQFPPHGEQVALAVDNATAIWARLPRETALQHSGPLLALCRAMPPGTGRVEAVEQRLAQLTRKTGLLRRRAG</sequence>
<gene>
    <name evidence="1" type="ORF">I2501_37280</name>
</gene>
<dbReference type="EMBL" id="JADPRT010000025">
    <property type="protein sequence ID" value="MBF9073681.1"/>
    <property type="molecule type" value="Genomic_DNA"/>
</dbReference>
<keyword evidence="2" id="KW-1185">Reference proteome</keyword>
<dbReference type="AlphaFoldDB" id="A0A931BDM2"/>
<proteinExistence type="predicted"/>
<evidence type="ECO:0000313" key="1">
    <source>
        <dbReference type="EMBL" id="MBF9073681.1"/>
    </source>
</evidence>
<dbReference type="RefSeq" id="WP_196198530.1">
    <property type="nucleotide sequence ID" value="NZ_JADPRT010000025.1"/>
</dbReference>
<comment type="caution">
    <text evidence="1">The sequence shown here is derived from an EMBL/GenBank/DDBJ whole genome shotgun (WGS) entry which is preliminary data.</text>
</comment>
<name>A0A931BDM2_9ACTN</name>
<evidence type="ECO:0000313" key="2">
    <source>
        <dbReference type="Proteomes" id="UP000657385"/>
    </source>
</evidence>